<evidence type="ECO:0000313" key="1">
    <source>
        <dbReference type="EMBL" id="CAG8590371.1"/>
    </source>
</evidence>
<proteinExistence type="predicted"/>
<dbReference type="EMBL" id="CAJVPM010012752">
    <property type="protein sequence ID" value="CAG8590371.1"/>
    <property type="molecule type" value="Genomic_DNA"/>
</dbReference>
<accession>A0ACA9MG34</accession>
<keyword evidence="2" id="KW-1185">Reference proteome</keyword>
<dbReference type="Proteomes" id="UP000789860">
    <property type="component" value="Unassembled WGS sequence"/>
</dbReference>
<protein>
    <submittedName>
        <fullName evidence="1">3583_t:CDS:1</fullName>
    </submittedName>
</protein>
<sequence length="63" mass="7137">TDHAIQDQVLEADNTTGYSIASTIQTNIDNAIQAKVKDEFNNTTWHYDRILEALTTTIRITEL</sequence>
<name>A0ACA9MG34_9GLOM</name>
<organism evidence="1 2">
    <name type="scientific">Scutellospora calospora</name>
    <dbReference type="NCBI Taxonomy" id="85575"/>
    <lineage>
        <taxon>Eukaryota</taxon>
        <taxon>Fungi</taxon>
        <taxon>Fungi incertae sedis</taxon>
        <taxon>Mucoromycota</taxon>
        <taxon>Glomeromycotina</taxon>
        <taxon>Glomeromycetes</taxon>
        <taxon>Diversisporales</taxon>
        <taxon>Gigasporaceae</taxon>
        <taxon>Scutellospora</taxon>
    </lineage>
</organism>
<comment type="caution">
    <text evidence="1">The sequence shown here is derived from an EMBL/GenBank/DDBJ whole genome shotgun (WGS) entry which is preliminary data.</text>
</comment>
<feature type="non-terminal residue" evidence="1">
    <location>
        <position position="63"/>
    </location>
</feature>
<evidence type="ECO:0000313" key="2">
    <source>
        <dbReference type="Proteomes" id="UP000789860"/>
    </source>
</evidence>
<feature type="non-terminal residue" evidence="1">
    <location>
        <position position="1"/>
    </location>
</feature>
<gene>
    <name evidence="1" type="ORF">SCALOS_LOCUS6555</name>
</gene>
<reference evidence="1" key="1">
    <citation type="submission" date="2021-06" db="EMBL/GenBank/DDBJ databases">
        <authorList>
            <person name="Kallberg Y."/>
            <person name="Tangrot J."/>
            <person name="Rosling A."/>
        </authorList>
    </citation>
    <scope>NUCLEOTIDE SEQUENCE</scope>
    <source>
        <strain evidence="1">AU212A</strain>
    </source>
</reference>